<keyword evidence="2" id="KW-0012">Acyltransferase</keyword>
<dbReference type="RefSeq" id="WP_212521182.1">
    <property type="nucleotide sequence ID" value="NZ_JAGSOH010000112.1"/>
</dbReference>
<sequence length="325" mass="34871">MTLTSRNPAPAVQDAVEEIAVDGAEQLEQLVNGLDGLEARDTATAGGAAAAVRRLTDADLRRCSELGVSRDWGAEQRKWGLLFEVGEVYGIEDEAGKLIASTVLTRYGQGFGAISMVLVAPSHERQGYGRRIVQHVVDQAPGATLVLHATAEGRPLYERLGFKPFGTVEAHVGVFDPTGARAGRSQAATPEDLLQLARLDHEVYGVHRTALLKRLPKFAERVRVLRNEEGLITGYGALWRGDGLMGLGPVVAPDVAGARDLITDLAEGVEDRLRLDVDVEGDDLSAWACGHGLKPSYACTHMVRGDGPLPMDQLRLHAPMMCALG</sequence>
<dbReference type="AlphaFoldDB" id="A0A941IP30"/>
<dbReference type="Proteomes" id="UP000676325">
    <property type="component" value="Unassembled WGS sequence"/>
</dbReference>
<keyword evidence="3" id="KW-1185">Reference proteome</keyword>
<dbReference type="InterPro" id="IPR041496">
    <property type="entry name" value="YitH/HolE_GNAT"/>
</dbReference>
<reference evidence="2" key="1">
    <citation type="submission" date="2021-04" db="EMBL/GenBank/DDBJ databases">
        <title>Genome based classification of Actinospica acidithermotolerans sp. nov., an actinobacterium isolated from an Indonesian hot spring.</title>
        <authorList>
            <person name="Kusuma A.B."/>
            <person name="Putra K.E."/>
            <person name="Nafisah S."/>
            <person name="Loh J."/>
            <person name="Nouioui I."/>
            <person name="Goodfellow M."/>
        </authorList>
    </citation>
    <scope>NUCLEOTIDE SEQUENCE</scope>
    <source>
        <strain evidence="2">MGRD01-02</strain>
    </source>
</reference>
<dbReference type="PROSITE" id="PS51186">
    <property type="entry name" value="GNAT"/>
    <property type="match status" value="1"/>
</dbReference>
<dbReference type="CDD" id="cd04301">
    <property type="entry name" value="NAT_SF"/>
    <property type="match status" value="1"/>
</dbReference>
<dbReference type="Pfam" id="PF18014">
    <property type="entry name" value="Acetyltransf_18"/>
    <property type="match status" value="1"/>
</dbReference>
<dbReference type="PANTHER" id="PTHR47237:SF2">
    <property type="entry name" value="BLL4206 PROTEIN"/>
    <property type="match status" value="1"/>
</dbReference>
<dbReference type="Gene3D" id="3.40.630.30">
    <property type="match status" value="1"/>
</dbReference>
<evidence type="ECO:0000313" key="2">
    <source>
        <dbReference type="EMBL" id="MBR7830051.1"/>
    </source>
</evidence>
<evidence type="ECO:0000259" key="1">
    <source>
        <dbReference type="PROSITE" id="PS51186"/>
    </source>
</evidence>
<dbReference type="EMBL" id="JAGSOH010000112">
    <property type="protein sequence ID" value="MBR7830051.1"/>
    <property type="molecule type" value="Genomic_DNA"/>
</dbReference>
<dbReference type="SUPFAM" id="SSF55729">
    <property type="entry name" value="Acyl-CoA N-acyltransferases (Nat)"/>
    <property type="match status" value="1"/>
</dbReference>
<accession>A0A941IP30</accession>
<dbReference type="PANTHER" id="PTHR47237">
    <property type="entry name" value="SLL0310 PROTEIN"/>
    <property type="match status" value="1"/>
</dbReference>
<dbReference type="InterPro" id="IPR052729">
    <property type="entry name" value="Acyl/Acetyltrans_Enzymes"/>
</dbReference>
<organism evidence="2 3">
    <name type="scientific">Actinospica acidithermotolerans</name>
    <dbReference type="NCBI Taxonomy" id="2828514"/>
    <lineage>
        <taxon>Bacteria</taxon>
        <taxon>Bacillati</taxon>
        <taxon>Actinomycetota</taxon>
        <taxon>Actinomycetes</taxon>
        <taxon>Catenulisporales</taxon>
        <taxon>Actinospicaceae</taxon>
        <taxon>Actinospica</taxon>
    </lineage>
</organism>
<feature type="domain" description="N-acetyltransferase" evidence="1">
    <location>
        <begin position="50"/>
        <end position="180"/>
    </location>
</feature>
<dbReference type="GO" id="GO:0016747">
    <property type="term" value="F:acyltransferase activity, transferring groups other than amino-acyl groups"/>
    <property type="evidence" value="ECO:0007669"/>
    <property type="project" value="InterPro"/>
</dbReference>
<gene>
    <name evidence="2" type="ORF">KDK95_27360</name>
</gene>
<dbReference type="Pfam" id="PF13508">
    <property type="entry name" value="Acetyltransf_7"/>
    <property type="match status" value="1"/>
</dbReference>
<dbReference type="EC" id="2.3.1.-" evidence="2"/>
<evidence type="ECO:0000313" key="3">
    <source>
        <dbReference type="Proteomes" id="UP000676325"/>
    </source>
</evidence>
<dbReference type="InterPro" id="IPR016181">
    <property type="entry name" value="Acyl_CoA_acyltransferase"/>
</dbReference>
<protein>
    <submittedName>
        <fullName evidence="2">GNAT family N-acetyltransferase</fullName>
        <ecNumber evidence="2">2.3.1.-</ecNumber>
    </submittedName>
</protein>
<comment type="caution">
    <text evidence="2">The sequence shown here is derived from an EMBL/GenBank/DDBJ whole genome shotgun (WGS) entry which is preliminary data.</text>
</comment>
<dbReference type="InterPro" id="IPR000182">
    <property type="entry name" value="GNAT_dom"/>
</dbReference>
<keyword evidence="2" id="KW-0808">Transferase</keyword>
<dbReference type="Gene3D" id="3.40.630.90">
    <property type="match status" value="1"/>
</dbReference>
<name>A0A941IP30_9ACTN</name>
<proteinExistence type="predicted"/>